<evidence type="ECO:0000313" key="3">
    <source>
        <dbReference type="Proteomes" id="UP000076078"/>
    </source>
</evidence>
<proteinExistence type="predicted"/>
<dbReference type="Pfam" id="PF00583">
    <property type="entry name" value="Acetyltransf_1"/>
    <property type="match status" value="1"/>
</dbReference>
<dbReference type="Gene3D" id="3.40.630.30">
    <property type="match status" value="1"/>
</dbReference>
<reference evidence="2 3" key="1">
    <citation type="submission" date="2015-12" db="EMBL/GenBank/DDBJ databases">
        <title>Dictyostelia acquired genes for synthesis and detection of signals that induce cell-type specialization by lateral gene transfer from prokaryotes.</title>
        <authorList>
            <person name="Gloeckner G."/>
            <person name="Schaap P."/>
        </authorList>
    </citation>
    <scope>NUCLEOTIDE SEQUENCE [LARGE SCALE GENOMIC DNA]</scope>
    <source>
        <strain evidence="2 3">TK</strain>
    </source>
</reference>
<feature type="domain" description="N-acetyltransferase" evidence="1">
    <location>
        <begin position="27"/>
        <end position="169"/>
    </location>
</feature>
<dbReference type="EMBL" id="LODT01000011">
    <property type="protein sequence ID" value="KYR01128.1"/>
    <property type="molecule type" value="Genomic_DNA"/>
</dbReference>
<dbReference type="CDD" id="cd04301">
    <property type="entry name" value="NAT_SF"/>
    <property type="match status" value="1"/>
</dbReference>
<dbReference type="InterPro" id="IPR016181">
    <property type="entry name" value="Acyl_CoA_acyltransferase"/>
</dbReference>
<gene>
    <name evidence="2" type="ORF">DLAC_02232</name>
</gene>
<name>A0A152A4F6_TIELA</name>
<accession>A0A152A4F6</accession>
<dbReference type="PROSITE" id="PS51186">
    <property type="entry name" value="GNAT"/>
    <property type="match status" value="1"/>
</dbReference>
<organism evidence="2 3">
    <name type="scientific">Tieghemostelium lacteum</name>
    <name type="common">Slime mold</name>
    <name type="synonym">Dictyostelium lacteum</name>
    <dbReference type="NCBI Taxonomy" id="361077"/>
    <lineage>
        <taxon>Eukaryota</taxon>
        <taxon>Amoebozoa</taxon>
        <taxon>Evosea</taxon>
        <taxon>Eumycetozoa</taxon>
        <taxon>Dictyostelia</taxon>
        <taxon>Dictyosteliales</taxon>
        <taxon>Raperosteliaceae</taxon>
        <taxon>Tieghemostelium</taxon>
    </lineage>
</organism>
<comment type="caution">
    <text evidence="2">The sequence shown here is derived from an EMBL/GenBank/DDBJ whole genome shotgun (WGS) entry which is preliminary data.</text>
</comment>
<evidence type="ECO:0000313" key="2">
    <source>
        <dbReference type="EMBL" id="KYR01128.1"/>
    </source>
</evidence>
<protein>
    <recommendedName>
        <fullName evidence="1">N-acetyltransferase domain-containing protein</fullName>
    </recommendedName>
</protein>
<dbReference type="InterPro" id="IPR000182">
    <property type="entry name" value="GNAT_dom"/>
</dbReference>
<evidence type="ECO:0000259" key="1">
    <source>
        <dbReference type="PROSITE" id="PS51186"/>
    </source>
</evidence>
<dbReference type="InParanoid" id="A0A152A4F6"/>
<sequence length="180" mass="20708">MVNESYSGRESSDKEQWATLKGNVSIVFTREMMEKDYKDSQGENKKFFILEHVLECDGGVKVDENQSNVQPQKVIAAVVKIDRESVNHRTGVIGLVCVNVDYQGQGLGNIVMQIAEEQAMLWNFENVVLRVVSNRDSLLQWYYTLGYQQKGTKEEWNFPTGFTLHKPSHITHLIKYFKTN</sequence>
<dbReference type="OrthoDB" id="5689at2759"/>
<dbReference type="Proteomes" id="UP000076078">
    <property type="component" value="Unassembled WGS sequence"/>
</dbReference>
<dbReference type="AlphaFoldDB" id="A0A152A4F6"/>
<keyword evidence="3" id="KW-1185">Reference proteome</keyword>
<dbReference type="GO" id="GO:0016747">
    <property type="term" value="F:acyltransferase activity, transferring groups other than amino-acyl groups"/>
    <property type="evidence" value="ECO:0007669"/>
    <property type="project" value="InterPro"/>
</dbReference>
<dbReference type="SUPFAM" id="SSF55729">
    <property type="entry name" value="Acyl-CoA N-acyltransferases (Nat)"/>
    <property type="match status" value="1"/>
</dbReference>
<dbReference type="STRING" id="361077.A0A152A4F6"/>